<evidence type="ECO:0000313" key="1">
    <source>
        <dbReference type="EMBL" id="KAK0486456.1"/>
    </source>
</evidence>
<gene>
    <name evidence="1" type="ORF">IW261DRAFT_1604597</name>
</gene>
<organism evidence="1 2">
    <name type="scientific">Armillaria novae-zelandiae</name>
    <dbReference type="NCBI Taxonomy" id="153914"/>
    <lineage>
        <taxon>Eukaryota</taxon>
        <taxon>Fungi</taxon>
        <taxon>Dikarya</taxon>
        <taxon>Basidiomycota</taxon>
        <taxon>Agaricomycotina</taxon>
        <taxon>Agaricomycetes</taxon>
        <taxon>Agaricomycetidae</taxon>
        <taxon>Agaricales</taxon>
        <taxon>Marasmiineae</taxon>
        <taxon>Physalacriaceae</taxon>
        <taxon>Armillaria</taxon>
    </lineage>
</organism>
<protein>
    <recommendedName>
        <fullName evidence="3">F-box domain-containing protein</fullName>
    </recommendedName>
</protein>
<dbReference type="EMBL" id="JAUEPR010000004">
    <property type="protein sequence ID" value="KAK0486456.1"/>
    <property type="molecule type" value="Genomic_DNA"/>
</dbReference>
<comment type="caution">
    <text evidence="1">The sequence shown here is derived from an EMBL/GenBank/DDBJ whole genome shotgun (WGS) entry which is preliminary data.</text>
</comment>
<dbReference type="AlphaFoldDB" id="A0AA39PML7"/>
<accession>A0AA39PML7</accession>
<name>A0AA39PML7_9AGAR</name>
<dbReference type="Gene3D" id="1.20.1280.50">
    <property type="match status" value="1"/>
</dbReference>
<dbReference type="Proteomes" id="UP001175227">
    <property type="component" value="Unassembled WGS sequence"/>
</dbReference>
<sequence>MGKGGEPTYSEQEILAMDKGTISALMYHGGLVNAVASADSEDANLIDDYLQKVHGELQRLDAILKEVQEKKIRPQSITDSHSALVSSFRKFPPEVLATIFQHTIAIPPPRDQSPCLPGDITRAYAALCTLDSVCRDWRATVMSTPSLWAHFNIGLRTDRKDECETRVQLLKIIPDRSRDADLIDADFDRPSTLRGLLECLVPTSRRWKSASIGFDDDSEDLYEHIQGRLLLLERLELCSVYSDTVFWEDFRAFEDAPRLRELALGKGLSPVQRFPLPWSQLTCLYINHHITRNDLYAASSSITPNLQFLRLTEQDVEVDSSTWDPDESDVLIPCSEPPHCPLWKKSHLAFSLLKRKTMANEGKTSFYDFLYRSQCPMRKLTIQLGEGLDDFSRIFDQASRLTCLDITLHTVDTAYNLFYTLVTMELLPQLQSLKVVCIVWLTYNEYDDKDLGKILASLFSSRYISLAADILSVHVEVVLGNKAVANPLQPYERTPDGPFLSEPFWEYFETELRDAPELRSRMVTEKKKHCAIMRVKPSHCLMYEATDLSYNIVEYLLCIYKEIHFVGIPKVIFSEVTIKFSSRAEEERISNTYH</sequence>
<proteinExistence type="predicted"/>
<evidence type="ECO:0000313" key="2">
    <source>
        <dbReference type="Proteomes" id="UP001175227"/>
    </source>
</evidence>
<keyword evidence="2" id="KW-1185">Reference proteome</keyword>
<reference evidence="1" key="1">
    <citation type="submission" date="2023-06" db="EMBL/GenBank/DDBJ databases">
        <authorList>
            <consortium name="Lawrence Berkeley National Laboratory"/>
            <person name="Ahrendt S."/>
            <person name="Sahu N."/>
            <person name="Indic B."/>
            <person name="Wong-Bajracharya J."/>
            <person name="Merenyi Z."/>
            <person name="Ke H.-M."/>
            <person name="Monk M."/>
            <person name="Kocsube S."/>
            <person name="Drula E."/>
            <person name="Lipzen A."/>
            <person name="Balint B."/>
            <person name="Henrissat B."/>
            <person name="Andreopoulos B."/>
            <person name="Martin F.M."/>
            <person name="Harder C.B."/>
            <person name="Rigling D."/>
            <person name="Ford K.L."/>
            <person name="Foster G.D."/>
            <person name="Pangilinan J."/>
            <person name="Papanicolaou A."/>
            <person name="Barry K."/>
            <person name="LaButti K."/>
            <person name="Viragh M."/>
            <person name="Koriabine M."/>
            <person name="Yan M."/>
            <person name="Riley R."/>
            <person name="Champramary S."/>
            <person name="Plett K.L."/>
            <person name="Tsai I.J."/>
            <person name="Slot J."/>
            <person name="Sipos G."/>
            <person name="Plett J."/>
            <person name="Nagy L.G."/>
            <person name="Grigoriev I.V."/>
        </authorList>
    </citation>
    <scope>NUCLEOTIDE SEQUENCE</scope>
    <source>
        <strain evidence="1">ICMP 16352</strain>
    </source>
</reference>
<evidence type="ECO:0008006" key="3">
    <source>
        <dbReference type="Google" id="ProtNLM"/>
    </source>
</evidence>